<dbReference type="CDD" id="cd14738">
    <property type="entry name" value="PAAR_2"/>
    <property type="match status" value="1"/>
</dbReference>
<dbReference type="Proteomes" id="UP001196565">
    <property type="component" value="Unassembled WGS sequence"/>
</dbReference>
<keyword evidence="2" id="KW-1185">Reference proteome</keyword>
<dbReference type="RefSeq" id="WP_219762507.1">
    <property type="nucleotide sequence ID" value="NZ_JAHYBZ010000002.1"/>
</dbReference>
<dbReference type="Gene3D" id="3.90.1240.10">
    <property type="entry name" value="Metalloproteases ('zincins'), catalytic domain like"/>
    <property type="match status" value="1"/>
</dbReference>
<dbReference type="EMBL" id="JAHYBZ010000002">
    <property type="protein sequence ID" value="MBW6397937.1"/>
    <property type="molecule type" value="Genomic_DNA"/>
</dbReference>
<evidence type="ECO:0000313" key="2">
    <source>
        <dbReference type="Proteomes" id="UP001196565"/>
    </source>
</evidence>
<sequence length="300" mass="31139">MVGFPAARLTDLHICPMFTVLVPHVGGPIAGPGAPTVLIGKLPAARVTDMCVCVGPPDMIVKGSATVLTMKMPQARILDNCAHGGIIVLGCFTVLVGDGGGGGGGGGGGPAAALLAKILAGNSQIKIEGPPEYQLKVMMSLAKLAATPTGLALLQSLDAAPHTTTIKPSRDGTNSEVPANEPAGYVNPVTGQPGAGSNTTVYFNPDREKLNGRPDQTRDPAIGLGHELIHANHDTHGTNVQATSNYTGADGNTYSAPGYEQQAVGLGPYANDPYTENKLRQEFDQQGISKFPHEYQRPRY</sequence>
<reference evidence="1 2" key="1">
    <citation type="submission" date="2021-07" db="EMBL/GenBank/DDBJ databases">
        <authorList>
            <person name="So Y."/>
        </authorList>
    </citation>
    <scope>NUCLEOTIDE SEQUENCE [LARGE SCALE GENOMIC DNA]</scope>
    <source>
        <strain evidence="1 2">HJA6</strain>
    </source>
</reference>
<dbReference type="InterPro" id="IPR028208">
    <property type="entry name" value="Effector_pro_NleD-like"/>
</dbReference>
<accession>A0ABS7A858</accession>
<gene>
    <name evidence="1" type="ORF">KPL78_08780</name>
</gene>
<comment type="caution">
    <text evidence="1">The sequence shown here is derived from an EMBL/GenBank/DDBJ whole genome shotgun (WGS) entry which is preliminary data.</text>
</comment>
<evidence type="ECO:0000313" key="1">
    <source>
        <dbReference type="EMBL" id="MBW6397937.1"/>
    </source>
</evidence>
<dbReference type="Gene3D" id="2.60.200.60">
    <property type="match status" value="2"/>
</dbReference>
<dbReference type="InterPro" id="IPR008727">
    <property type="entry name" value="PAAR_motif"/>
</dbReference>
<name>A0ABS7A858_9PROT</name>
<organism evidence="1 2">
    <name type="scientific">Roseomonas alba</name>
    <dbReference type="NCBI Taxonomy" id="2846776"/>
    <lineage>
        <taxon>Bacteria</taxon>
        <taxon>Pseudomonadati</taxon>
        <taxon>Pseudomonadota</taxon>
        <taxon>Alphaproteobacteria</taxon>
        <taxon>Acetobacterales</taxon>
        <taxon>Roseomonadaceae</taxon>
        <taxon>Roseomonas</taxon>
    </lineage>
</organism>
<protein>
    <submittedName>
        <fullName evidence="1">PAAR domain-containing protein</fullName>
    </submittedName>
</protein>
<proteinExistence type="predicted"/>
<dbReference type="Pfam" id="PF05488">
    <property type="entry name" value="PAAR_motif"/>
    <property type="match status" value="1"/>
</dbReference>
<dbReference type="Pfam" id="PF14891">
    <property type="entry name" value="Peptidase_M91"/>
    <property type="match status" value="1"/>
</dbReference>